<name>A0A022KRV5_9MICO</name>
<dbReference type="Proteomes" id="UP000019754">
    <property type="component" value="Unassembled WGS sequence"/>
</dbReference>
<comment type="caution">
    <text evidence="1">The sequence shown here is derived from an EMBL/GenBank/DDBJ whole genome shotgun (WGS) entry which is preliminary data.</text>
</comment>
<organism evidence="1 2">
    <name type="scientific">Brachybacterium muris UCD-AY4</name>
    <dbReference type="NCBI Taxonomy" id="1249481"/>
    <lineage>
        <taxon>Bacteria</taxon>
        <taxon>Bacillati</taxon>
        <taxon>Actinomycetota</taxon>
        <taxon>Actinomycetes</taxon>
        <taxon>Micrococcales</taxon>
        <taxon>Dermabacteraceae</taxon>
        <taxon>Brachybacterium</taxon>
    </lineage>
</organism>
<gene>
    <name evidence="1" type="ORF">D641_0112115</name>
</gene>
<sequence>MDKATSAQPGAALAIARHMARLRNFRTASQILSRVDLDELGLIDQCFAGITLLSAQDGLLADQLLAPRLAALEDRAHGRAEAARLGEWIQLSGLRTTDKLHALGRLMAPLSGPQANGSTIRGLRFREFRLRQGALEKVDVLEYFQGDEEDPFQWKDNLRYVGDLVTHGHAETARTLLERQIARHGFRDRAVVEASLRFDSGSLVQDLQVIPEAFHGIPGVLALAHDLRSHGPAHEDFFDACQAAARKGYGAMDVYSKDSLLRVLTVKDLLSDLDTLVPHLSGLPDTMLGARCGHGLIAMVEGSNRDAAELLRSVLVEDPNYTIAATGLRFVQARLDDGVTVIDLRNQIGYGSASAGRPGIRLGDRDQATTLLLQGHYLKSWSVRRTGPHWRTLKRDLGSRFLNYEALPEDPGSSLFLIADDGVGDEIRTAQYLGELAERYRVTASCDPRLLTLLERSFPSVEFIGVPRRVRGVLNPVYDGRYSDFLLASHLTAACDPYVAAADHVTFGQNLTFNRFAGVLPREDTGAYLVPDLAREVATPGDRLKVGLVWKSHFSSGSRRMMYLGVEQFEPLLGVDGVDFWSVQHTIDPAESAYCVEHGIRQIEDVDLFDDFEGLAGHLASMDLIIGISTVPMELAAAVGTPAWLLGFSPENYYYRTGGGATSIDQLSRNSTVVAPPWIDFTAPYQDCVDLVMADCRDRLVRLVRASRPGRGE</sequence>
<dbReference type="AlphaFoldDB" id="A0A022KRV5"/>
<dbReference type="HOGENOM" id="CLU_354835_0_0_11"/>
<accession>A0A022KRV5</accession>
<dbReference type="STRING" id="1249481.D641_0112115"/>
<protein>
    <submittedName>
        <fullName evidence="1">Uncharacterized protein</fullName>
    </submittedName>
</protein>
<reference evidence="1 2" key="1">
    <citation type="journal article" date="2013" name="Genome Announc.">
        <title>Draft genome sequence of an Actinobacterium, Brachybacterium muris strain UCD-AY4.</title>
        <authorList>
            <person name="Lo J.R."/>
            <person name="Lang J.M."/>
            <person name="Darling A.E."/>
            <person name="Eisen J.A."/>
            <person name="Coil D.A."/>
        </authorList>
    </citation>
    <scope>NUCLEOTIDE SEQUENCE [LARGE SCALE GENOMIC DNA]</scope>
    <source>
        <strain evidence="1 2">UCD-AY4</strain>
    </source>
</reference>
<evidence type="ECO:0000313" key="1">
    <source>
        <dbReference type="EMBL" id="EYT48428.1"/>
    </source>
</evidence>
<dbReference type="Gene3D" id="3.40.50.2000">
    <property type="entry name" value="Glycogen Phosphorylase B"/>
    <property type="match status" value="1"/>
</dbReference>
<dbReference type="SUPFAM" id="SSF53756">
    <property type="entry name" value="UDP-Glycosyltransferase/glycogen phosphorylase"/>
    <property type="match status" value="1"/>
</dbReference>
<proteinExistence type="predicted"/>
<keyword evidence="2" id="KW-1185">Reference proteome</keyword>
<evidence type="ECO:0000313" key="2">
    <source>
        <dbReference type="Proteomes" id="UP000019754"/>
    </source>
</evidence>
<dbReference type="EMBL" id="AORC01000015">
    <property type="protein sequence ID" value="EYT48428.1"/>
    <property type="molecule type" value="Genomic_DNA"/>
</dbReference>